<proteinExistence type="predicted"/>
<dbReference type="EMBL" id="CP104377">
    <property type="protein sequence ID" value="UXC20035.1"/>
    <property type="molecule type" value="Genomic_DNA"/>
</dbReference>
<keyword evidence="2" id="KW-1185">Reference proteome</keyword>
<dbReference type="RefSeq" id="WP_260719848.1">
    <property type="nucleotide sequence ID" value="NZ_CP104377.1"/>
</dbReference>
<sequence>MTASHLPLPMAYADPAFDACIAVALDTPELITEFDRLYGADLMSGKVAEGDMRVFVNFVHRCLYLALPDESIHSMRRAAIALAA</sequence>
<protein>
    <submittedName>
        <fullName evidence="1">Uncharacterized protein</fullName>
    </submittedName>
</protein>
<name>A0ABY6A198_9BURK</name>
<accession>A0ABY6A198</accession>
<reference evidence="1" key="1">
    <citation type="submission" date="2022-09" db="EMBL/GenBank/DDBJ databases">
        <title>Bacterial diversity in gut of crayfish and pufferfish.</title>
        <authorList>
            <person name="Huang Y."/>
        </authorList>
    </citation>
    <scope>NUCLEOTIDE SEQUENCE</scope>
    <source>
        <strain evidence="1">PR12</strain>
    </source>
</reference>
<dbReference type="Proteomes" id="UP001058290">
    <property type="component" value="Chromosome"/>
</dbReference>
<organism evidence="1 2">
    <name type="scientific">Comamonas squillarum</name>
    <dbReference type="NCBI Taxonomy" id="2977320"/>
    <lineage>
        <taxon>Bacteria</taxon>
        <taxon>Pseudomonadati</taxon>
        <taxon>Pseudomonadota</taxon>
        <taxon>Betaproteobacteria</taxon>
        <taxon>Burkholderiales</taxon>
        <taxon>Comamonadaceae</taxon>
        <taxon>Comamonas</taxon>
    </lineage>
</organism>
<evidence type="ECO:0000313" key="1">
    <source>
        <dbReference type="EMBL" id="UXC20035.1"/>
    </source>
</evidence>
<evidence type="ECO:0000313" key="2">
    <source>
        <dbReference type="Proteomes" id="UP001058290"/>
    </source>
</evidence>
<gene>
    <name evidence="1" type="ORF">N4T19_07985</name>
</gene>